<dbReference type="SUPFAM" id="SSF54285">
    <property type="entry name" value="MoaD/ThiS"/>
    <property type="match status" value="1"/>
</dbReference>
<sequence>MKVRVSSHLFEYTDGRDELEATGATARELLRDLDGRHPGLYFRVVDEQGALRRHINVFLGNRAERDLDQPLGEVDRVHVLGALSGG</sequence>
<evidence type="ECO:0000313" key="1">
    <source>
        <dbReference type="EMBL" id="QDU85932.1"/>
    </source>
</evidence>
<dbReference type="PANTHER" id="PTHR38031:SF1">
    <property type="entry name" value="SULFUR CARRIER PROTEIN CYSO"/>
    <property type="match status" value="1"/>
</dbReference>
<reference evidence="1 2" key="1">
    <citation type="submission" date="2019-02" db="EMBL/GenBank/DDBJ databases">
        <title>Deep-cultivation of Planctomycetes and their phenomic and genomic characterization uncovers novel biology.</title>
        <authorList>
            <person name="Wiegand S."/>
            <person name="Jogler M."/>
            <person name="Boedeker C."/>
            <person name="Pinto D."/>
            <person name="Vollmers J."/>
            <person name="Rivas-Marin E."/>
            <person name="Kohn T."/>
            <person name="Peeters S.H."/>
            <person name="Heuer A."/>
            <person name="Rast P."/>
            <person name="Oberbeckmann S."/>
            <person name="Bunk B."/>
            <person name="Jeske O."/>
            <person name="Meyerdierks A."/>
            <person name="Storesund J.E."/>
            <person name="Kallscheuer N."/>
            <person name="Luecker S."/>
            <person name="Lage O.M."/>
            <person name="Pohl T."/>
            <person name="Merkel B.J."/>
            <person name="Hornburger P."/>
            <person name="Mueller R.-W."/>
            <person name="Bruemmer F."/>
            <person name="Labrenz M."/>
            <person name="Spormann A.M."/>
            <person name="Op den Camp H."/>
            <person name="Overmann J."/>
            <person name="Amann R."/>
            <person name="Jetten M.S.M."/>
            <person name="Mascher T."/>
            <person name="Medema M.H."/>
            <person name="Devos D.P."/>
            <person name="Kaster A.-K."/>
            <person name="Ovreas L."/>
            <person name="Rohde M."/>
            <person name="Galperin M.Y."/>
            <person name="Jogler C."/>
        </authorList>
    </citation>
    <scope>NUCLEOTIDE SEQUENCE [LARGE SCALE GENOMIC DNA]</scope>
    <source>
        <strain evidence="1 2">Pla163</strain>
    </source>
</reference>
<keyword evidence="2" id="KW-1185">Reference proteome</keyword>
<name>A0A518D375_9BACT</name>
<proteinExistence type="predicted"/>
<dbReference type="Proteomes" id="UP000319342">
    <property type="component" value="Chromosome"/>
</dbReference>
<protein>
    <recommendedName>
        <fullName evidence="3">ThiS family protein</fullName>
    </recommendedName>
</protein>
<dbReference type="AlphaFoldDB" id="A0A518D375"/>
<evidence type="ECO:0008006" key="3">
    <source>
        <dbReference type="Google" id="ProtNLM"/>
    </source>
</evidence>
<dbReference type="InterPro" id="IPR012675">
    <property type="entry name" value="Beta-grasp_dom_sf"/>
</dbReference>
<dbReference type="InterPro" id="IPR003749">
    <property type="entry name" value="ThiS/MoaD-like"/>
</dbReference>
<dbReference type="RefSeq" id="WP_145190219.1">
    <property type="nucleotide sequence ID" value="NZ_CP036290.1"/>
</dbReference>
<dbReference type="EMBL" id="CP036290">
    <property type="protein sequence ID" value="QDU85932.1"/>
    <property type="molecule type" value="Genomic_DNA"/>
</dbReference>
<gene>
    <name evidence="1" type="ORF">Pla163_30790</name>
</gene>
<accession>A0A518D375</accession>
<dbReference type="Gene3D" id="3.10.20.30">
    <property type="match status" value="1"/>
</dbReference>
<evidence type="ECO:0000313" key="2">
    <source>
        <dbReference type="Proteomes" id="UP000319342"/>
    </source>
</evidence>
<dbReference type="InterPro" id="IPR052045">
    <property type="entry name" value="Sulfur_Carrier/Prot_Modifier"/>
</dbReference>
<dbReference type="Pfam" id="PF02597">
    <property type="entry name" value="ThiS"/>
    <property type="match status" value="1"/>
</dbReference>
<dbReference type="PANTHER" id="PTHR38031">
    <property type="entry name" value="SULFUR CARRIER PROTEIN SLR0821-RELATED"/>
    <property type="match status" value="1"/>
</dbReference>
<organism evidence="1 2">
    <name type="scientific">Rohdeia mirabilis</name>
    <dbReference type="NCBI Taxonomy" id="2528008"/>
    <lineage>
        <taxon>Bacteria</taxon>
        <taxon>Pseudomonadati</taxon>
        <taxon>Planctomycetota</taxon>
        <taxon>Planctomycetia</taxon>
        <taxon>Planctomycetia incertae sedis</taxon>
        <taxon>Rohdeia</taxon>
    </lineage>
</organism>
<dbReference type="InterPro" id="IPR016155">
    <property type="entry name" value="Mopterin_synth/thiamin_S_b"/>
</dbReference>
<dbReference type="OrthoDB" id="9156098at2"/>